<accession>A0ACC0HZI4</accession>
<dbReference type="EMBL" id="CM045759">
    <property type="protein sequence ID" value="KAI8018835.1"/>
    <property type="molecule type" value="Genomic_DNA"/>
</dbReference>
<organism evidence="1 2">
    <name type="scientific">Camellia lanceoleosa</name>
    <dbReference type="NCBI Taxonomy" id="1840588"/>
    <lineage>
        <taxon>Eukaryota</taxon>
        <taxon>Viridiplantae</taxon>
        <taxon>Streptophyta</taxon>
        <taxon>Embryophyta</taxon>
        <taxon>Tracheophyta</taxon>
        <taxon>Spermatophyta</taxon>
        <taxon>Magnoliopsida</taxon>
        <taxon>eudicotyledons</taxon>
        <taxon>Gunneridae</taxon>
        <taxon>Pentapetalae</taxon>
        <taxon>asterids</taxon>
        <taxon>Ericales</taxon>
        <taxon>Theaceae</taxon>
        <taxon>Camellia</taxon>
    </lineage>
</organism>
<evidence type="ECO:0000313" key="2">
    <source>
        <dbReference type="Proteomes" id="UP001060215"/>
    </source>
</evidence>
<comment type="caution">
    <text evidence="1">The sequence shown here is derived from an EMBL/GenBank/DDBJ whole genome shotgun (WGS) entry which is preliminary data.</text>
</comment>
<gene>
    <name evidence="1" type="ORF">LOK49_LG04G02051</name>
</gene>
<reference evidence="1 2" key="1">
    <citation type="journal article" date="2022" name="Plant J.">
        <title>Chromosome-level genome of Camellia lanceoleosa provides a valuable resource for understanding genome evolution and self-incompatibility.</title>
        <authorList>
            <person name="Gong W."/>
            <person name="Xiao S."/>
            <person name="Wang L."/>
            <person name="Liao Z."/>
            <person name="Chang Y."/>
            <person name="Mo W."/>
            <person name="Hu G."/>
            <person name="Li W."/>
            <person name="Zhao G."/>
            <person name="Zhu H."/>
            <person name="Hu X."/>
            <person name="Ji K."/>
            <person name="Xiang X."/>
            <person name="Song Q."/>
            <person name="Yuan D."/>
            <person name="Jin S."/>
            <person name="Zhang L."/>
        </authorList>
    </citation>
    <scope>NUCLEOTIDE SEQUENCE [LARGE SCALE GENOMIC DNA]</scope>
    <source>
        <strain evidence="1">SQ_2022a</strain>
    </source>
</reference>
<protein>
    <submittedName>
        <fullName evidence="1">Uncharacterized protein</fullName>
    </submittedName>
</protein>
<keyword evidence="2" id="KW-1185">Reference proteome</keyword>
<dbReference type="Proteomes" id="UP001060215">
    <property type="component" value="Chromosome 2"/>
</dbReference>
<name>A0ACC0HZI4_9ERIC</name>
<proteinExistence type="predicted"/>
<evidence type="ECO:0000313" key="1">
    <source>
        <dbReference type="EMBL" id="KAI8018835.1"/>
    </source>
</evidence>
<sequence length="159" mass="18068">MATEDREFSHNHAESSEDMAEMLFPMKRCCFCIPCFGSTRSAAGGRTWWQKVRMAENEEGWLSRGIAALMKVREWSEIVAGPRWKTFIRRFNRNKSGGSKHANFQYDPLSYALNFDDGSAQSADLEDEYGFPNFSSRYAAIPMTAKSSMDFGKDAPTFT</sequence>